<protein>
    <recommendedName>
        <fullName evidence="3">Beta-lactamase class A catalytic domain-containing protein</fullName>
    </recommendedName>
</protein>
<evidence type="ECO:0000256" key="2">
    <source>
        <dbReference type="SAM" id="SignalP"/>
    </source>
</evidence>
<dbReference type="PANTHER" id="PTHR35333">
    <property type="entry name" value="BETA-LACTAMASE"/>
    <property type="match status" value="1"/>
</dbReference>
<dbReference type="PROSITE" id="PS51257">
    <property type="entry name" value="PROKAR_LIPOPROTEIN"/>
    <property type="match status" value="1"/>
</dbReference>
<dbReference type="KEGG" id="rca:Rcas_2152"/>
<dbReference type="Proteomes" id="UP000000263">
    <property type="component" value="Chromosome"/>
</dbReference>
<feature type="signal peptide" evidence="2">
    <location>
        <begin position="1"/>
        <end position="32"/>
    </location>
</feature>
<sequence>MKNITHAHATLLRTLLLMCLALLVACSAPTSATVAPSPDVSPTVESTATPVPSPVPIPTPAPTATPEPRLAEGVYIAGIEVGGLTSTEARQELTTRLAPLLRPLDIRAGDQEIMLRPEDIGMRIALDSMLDVARAAPIGERVPLQIVYHEDKLRAVLTALSEEVSVPAQFSVLTETKTISRSFVMDGGLSIDIDSAIQQIDDRLRSVGAPRRVTLTLAPQRGLAVRPDPQMLQEQLETMADSWRGVIGVYVYDLTKAEVVAALNPDTAFSAASTIKMPIMLNAYINLPEFTEKQQAALRSMIVDSDNLAANALLAASVGGVGTEDAIVGAERMSAMLADLGFTETFQYVPFEAQDYIKLMKLKVKAGPARGGKPPYTDAGRYLRTTPREMATLYVEVDRCARGEGLLLERFDDMLTPERCQEMLDNLANNDDNRRMVAGIPEGVRVEHKSGWIADMQADVGIVRSPGGDYVIAIYVYRPLASGDAPVPDQIMMSTIAAFSRLVYTYFNPLTAS</sequence>
<dbReference type="EMBL" id="CP000804">
    <property type="protein sequence ID" value="ABU58236.1"/>
    <property type="molecule type" value="Genomic_DNA"/>
</dbReference>
<dbReference type="Pfam" id="PF13354">
    <property type="entry name" value="Beta-lactamase2"/>
    <property type="match status" value="2"/>
</dbReference>
<dbReference type="OrthoDB" id="138826at2"/>
<dbReference type="InterPro" id="IPR045155">
    <property type="entry name" value="Beta-lactam_cat"/>
</dbReference>
<dbReference type="AlphaFoldDB" id="A7NL63"/>
<gene>
    <name evidence="4" type="ordered locus">Rcas_2152</name>
</gene>
<dbReference type="PANTHER" id="PTHR35333:SF3">
    <property type="entry name" value="BETA-LACTAMASE-TYPE TRANSPEPTIDASE FOLD CONTAINING PROTEIN"/>
    <property type="match status" value="1"/>
</dbReference>
<dbReference type="HOGENOM" id="CLU_527729_0_0_0"/>
<evidence type="ECO:0000256" key="1">
    <source>
        <dbReference type="SAM" id="MobiDB-lite"/>
    </source>
</evidence>
<feature type="chain" id="PRO_5002714083" description="Beta-lactamase class A catalytic domain-containing protein" evidence="2">
    <location>
        <begin position="33"/>
        <end position="513"/>
    </location>
</feature>
<dbReference type="GO" id="GO:0030655">
    <property type="term" value="P:beta-lactam antibiotic catabolic process"/>
    <property type="evidence" value="ECO:0007669"/>
    <property type="project" value="InterPro"/>
</dbReference>
<dbReference type="GO" id="GO:0046677">
    <property type="term" value="P:response to antibiotic"/>
    <property type="evidence" value="ECO:0007669"/>
    <property type="project" value="InterPro"/>
</dbReference>
<feature type="compositionally biased region" description="Pro residues" evidence="1">
    <location>
        <begin position="51"/>
        <end position="65"/>
    </location>
</feature>
<reference evidence="4 5" key="1">
    <citation type="submission" date="2007-08" db="EMBL/GenBank/DDBJ databases">
        <title>Complete sequence of Roseiflexus castenholzii DSM 13941.</title>
        <authorList>
            <consortium name="US DOE Joint Genome Institute"/>
            <person name="Copeland A."/>
            <person name="Lucas S."/>
            <person name="Lapidus A."/>
            <person name="Barry K."/>
            <person name="Glavina del Rio T."/>
            <person name="Dalin E."/>
            <person name="Tice H."/>
            <person name="Pitluck S."/>
            <person name="Thompson L.S."/>
            <person name="Brettin T."/>
            <person name="Bruce D."/>
            <person name="Detter J.C."/>
            <person name="Han C."/>
            <person name="Tapia R."/>
            <person name="Schmutz J."/>
            <person name="Larimer F."/>
            <person name="Land M."/>
            <person name="Hauser L."/>
            <person name="Kyrpides N."/>
            <person name="Mikhailova N."/>
            <person name="Bryant D.A."/>
            <person name="Hanada S."/>
            <person name="Tsukatani Y."/>
            <person name="Richardson P."/>
        </authorList>
    </citation>
    <scope>NUCLEOTIDE SEQUENCE [LARGE SCALE GENOMIC DNA]</scope>
    <source>
        <strain evidence="5">DSM 13941 / HLO8</strain>
    </source>
</reference>
<dbReference type="eggNOG" id="COG2367">
    <property type="taxonomic scope" value="Bacteria"/>
</dbReference>
<evidence type="ECO:0000313" key="5">
    <source>
        <dbReference type="Proteomes" id="UP000000263"/>
    </source>
</evidence>
<organism evidence="4 5">
    <name type="scientific">Roseiflexus castenholzii (strain DSM 13941 / HLO8)</name>
    <dbReference type="NCBI Taxonomy" id="383372"/>
    <lineage>
        <taxon>Bacteria</taxon>
        <taxon>Bacillati</taxon>
        <taxon>Chloroflexota</taxon>
        <taxon>Chloroflexia</taxon>
        <taxon>Chloroflexales</taxon>
        <taxon>Roseiflexineae</taxon>
        <taxon>Roseiflexaceae</taxon>
        <taxon>Roseiflexus</taxon>
    </lineage>
</organism>
<evidence type="ECO:0000259" key="3">
    <source>
        <dbReference type="Pfam" id="PF13354"/>
    </source>
</evidence>
<evidence type="ECO:0000313" key="4">
    <source>
        <dbReference type="EMBL" id="ABU58236.1"/>
    </source>
</evidence>
<dbReference type="SUPFAM" id="SSF56601">
    <property type="entry name" value="beta-lactamase/transpeptidase-like"/>
    <property type="match status" value="1"/>
</dbReference>
<feature type="domain" description="Beta-lactamase class A catalytic" evidence="3">
    <location>
        <begin position="248"/>
        <end position="284"/>
    </location>
</feature>
<name>A7NL63_ROSCS</name>
<dbReference type="InterPro" id="IPR000871">
    <property type="entry name" value="Beta-lactam_class-A"/>
</dbReference>
<proteinExistence type="predicted"/>
<feature type="compositionally biased region" description="Low complexity" evidence="1">
    <location>
        <begin position="41"/>
        <end position="50"/>
    </location>
</feature>
<dbReference type="InterPro" id="IPR012338">
    <property type="entry name" value="Beta-lactam/transpept-like"/>
</dbReference>
<dbReference type="Gene3D" id="3.40.710.10">
    <property type="entry name" value="DD-peptidase/beta-lactamase superfamily"/>
    <property type="match status" value="1"/>
</dbReference>
<dbReference type="RefSeq" id="WP_012120660.1">
    <property type="nucleotide sequence ID" value="NC_009767.1"/>
</dbReference>
<dbReference type="STRING" id="383372.Rcas_2152"/>
<keyword evidence="5" id="KW-1185">Reference proteome</keyword>
<keyword evidence="2" id="KW-0732">Signal</keyword>
<dbReference type="GO" id="GO:0008800">
    <property type="term" value="F:beta-lactamase activity"/>
    <property type="evidence" value="ECO:0007669"/>
    <property type="project" value="InterPro"/>
</dbReference>
<feature type="region of interest" description="Disordered" evidence="1">
    <location>
        <begin position="33"/>
        <end position="66"/>
    </location>
</feature>
<feature type="domain" description="Beta-lactamase class A catalytic" evidence="3">
    <location>
        <begin position="297"/>
        <end position="476"/>
    </location>
</feature>
<accession>A7NL63</accession>